<proteinExistence type="predicted"/>
<dbReference type="Proteomes" id="UP001227192">
    <property type="component" value="Unassembled WGS sequence"/>
</dbReference>
<evidence type="ECO:0000313" key="2">
    <source>
        <dbReference type="Proteomes" id="UP001227192"/>
    </source>
</evidence>
<accession>A0AAI9TT82</accession>
<name>A0AAI9TT82_PENTH</name>
<dbReference type="AlphaFoldDB" id="A0AAI9TT82"/>
<protein>
    <submittedName>
        <fullName evidence="1">Uncharacterized protein</fullName>
    </submittedName>
</protein>
<gene>
    <name evidence="1" type="ORF">VN97_g640</name>
</gene>
<keyword evidence="2" id="KW-1185">Reference proteome</keyword>
<sequence length="99" mass="10879">MNFYNVTFVEVMPRTVGQRLNTSTQSLLRVYVGIAIGGHIRVHISAKEQTTRTKSPPIQPKTFRPALEVTGNGSAKGCDFKVILPRVASKGREKHEDGG</sequence>
<organism evidence="1 2">
    <name type="scientific">Penicillium thymicola</name>
    <dbReference type="NCBI Taxonomy" id="293382"/>
    <lineage>
        <taxon>Eukaryota</taxon>
        <taxon>Fungi</taxon>
        <taxon>Dikarya</taxon>
        <taxon>Ascomycota</taxon>
        <taxon>Pezizomycotina</taxon>
        <taxon>Eurotiomycetes</taxon>
        <taxon>Eurotiomycetidae</taxon>
        <taxon>Eurotiales</taxon>
        <taxon>Aspergillaceae</taxon>
        <taxon>Penicillium</taxon>
    </lineage>
</organism>
<reference evidence="1" key="1">
    <citation type="submission" date="2015-06" db="EMBL/GenBank/DDBJ databases">
        <authorList>
            <person name="Nguyen H."/>
        </authorList>
    </citation>
    <scope>NUCLEOTIDE SEQUENCE</scope>
    <source>
        <strain evidence="1">DAOM 180753</strain>
    </source>
</reference>
<comment type="caution">
    <text evidence="1">The sequence shown here is derived from an EMBL/GenBank/DDBJ whole genome shotgun (WGS) entry which is preliminary data.</text>
</comment>
<reference evidence="1" key="2">
    <citation type="journal article" date="2016" name="Fungal Biol.">
        <title>Ochratoxin A production by Penicillium thymicola.</title>
        <authorList>
            <person name="Nguyen H.D.T."/>
            <person name="McMullin D.R."/>
            <person name="Ponomareva E."/>
            <person name="Riley R."/>
            <person name="Pomraning K.R."/>
            <person name="Baker S.E."/>
            <person name="Seifert K.A."/>
        </authorList>
    </citation>
    <scope>NUCLEOTIDE SEQUENCE</scope>
    <source>
        <strain evidence="1">DAOM 180753</strain>
    </source>
</reference>
<evidence type="ECO:0000313" key="1">
    <source>
        <dbReference type="EMBL" id="KAJ9492605.1"/>
    </source>
</evidence>
<dbReference type="EMBL" id="LACB01000009">
    <property type="protein sequence ID" value="KAJ9492605.1"/>
    <property type="molecule type" value="Genomic_DNA"/>
</dbReference>